<feature type="transmembrane region" description="Helical" evidence="1">
    <location>
        <begin position="51"/>
        <end position="71"/>
    </location>
</feature>
<evidence type="ECO:0000256" key="1">
    <source>
        <dbReference type="SAM" id="Phobius"/>
    </source>
</evidence>
<organism evidence="2">
    <name type="scientific">uncultured Caudovirales phage</name>
    <dbReference type="NCBI Taxonomy" id="2100421"/>
    <lineage>
        <taxon>Viruses</taxon>
        <taxon>Duplodnaviria</taxon>
        <taxon>Heunggongvirae</taxon>
        <taxon>Uroviricota</taxon>
        <taxon>Caudoviricetes</taxon>
        <taxon>Peduoviridae</taxon>
        <taxon>Maltschvirus</taxon>
        <taxon>Maltschvirus maltsch</taxon>
    </lineage>
</organism>
<keyword evidence="1" id="KW-0812">Transmembrane</keyword>
<reference evidence="2" key="1">
    <citation type="submission" date="2020-04" db="EMBL/GenBank/DDBJ databases">
        <authorList>
            <person name="Chiriac C."/>
            <person name="Salcher M."/>
            <person name="Ghai R."/>
            <person name="Kavagutti S V."/>
        </authorList>
    </citation>
    <scope>NUCLEOTIDE SEQUENCE</scope>
</reference>
<keyword evidence="1" id="KW-0472">Membrane</keyword>
<evidence type="ECO:0000313" key="2">
    <source>
        <dbReference type="EMBL" id="CAB4153523.1"/>
    </source>
</evidence>
<proteinExistence type="predicted"/>
<accession>A0A6J5N8R1</accession>
<dbReference type="EMBL" id="LR796598">
    <property type="protein sequence ID" value="CAB4153523.1"/>
    <property type="molecule type" value="Genomic_DNA"/>
</dbReference>
<gene>
    <name evidence="2" type="ORF">UFOVP634_2</name>
</gene>
<protein>
    <submittedName>
        <fullName evidence="2">Uncharacterized protein</fullName>
    </submittedName>
</protein>
<name>A0A6J5N8R1_9CAUD</name>
<sequence length="106" mass="12407">MKQFKTINQNKADIELGYKQPDLNNPKERAANYMRLKSGYDQRFNYKPSKIIALELYFIFSYGVSVAAVAYKLGFNKAQLDRIVNEWYNNNGYLIVESKINLDIKK</sequence>
<keyword evidence="1" id="KW-1133">Transmembrane helix</keyword>